<dbReference type="PROSITE" id="PS51186">
    <property type="entry name" value="GNAT"/>
    <property type="match status" value="1"/>
</dbReference>
<reference evidence="2 3" key="1">
    <citation type="submission" date="2023-08" db="EMBL/GenBank/DDBJ databases">
        <title>Arthrobacter horti sp. nov., isolated from forest soil.</title>
        <authorList>
            <person name="Park M."/>
        </authorList>
    </citation>
    <scope>NUCLEOTIDE SEQUENCE [LARGE SCALE GENOMIC DNA]</scope>
    <source>
        <strain evidence="2 3">YJM1</strain>
    </source>
</reference>
<dbReference type="Proteomes" id="UP001232725">
    <property type="component" value="Unassembled WGS sequence"/>
</dbReference>
<dbReference type="Pfam" id="PF24553">
    <property type="entry name" value="Rv0428c_C"/>
    <property type="match status" value="1"/>
</dbReference>
<accession>A0ABT9IKF5</accession>
<keyword evidence="3" id="KW-1185">Reference proteome</keyword>
<evidence type="ECO:0000259" key="1">
    <source>
        <dbReference type="PROSITE" id="PS51186"/>
    </source>
</evidence>
<dbReference type="InterPro" id="IPR016181">
    <property type="entry name" value="Acyl_CoA_acyltransferase"/>
</dbReference>
<dbReference type="InterPro" id="IPR056935">
    <property type="entry name" value="Rv0428c-like_C"/>
</dbReference>
<protein>
    <submittedName>
        <fullName evidence="2">GNAT family N-acetyltransferase</fullName>
    </submittedName>
</protein>
<feature type="domain" description="N-acetyltransferase" evidence="1">
    <location>
        <begin position="116"/>
        <end position="249"/>
    </location>
</feature>
<name>A0ABT9IKF5_9MICC</name>
<organism evidence="2 3">
    <name type="scientific">Arthrobacter horti</name>
    <dbReference type="NCBI Taxonomy" id="3068273"/>
    <lineage>
        <taxon>Bacteria</taxon>
        <taxon>Bacillati</taxon>
        <taxon>Actinomycetota</taxon>
        <taxon>Actinomycetes</taxon>
        <taxon>Micrococcales</taxon>
        <taxon>Micrococcaceae</taxon>
        <taxon>Arthrobacter</taxon>
    </lineage>
</organism>
<proteinExistence type="predicted"/>
<dbReference type="InterPro" id="IPR000182">
    <property type="entry name" value="GNAT_dom"/>
</dbReference>
<dbReference type="SUPFAM" id="SSF55729">
    <property type="entry name" value="Acyl-CoA N-acyltransferases (Nat)"/>
    <property type="match status" value="1"/>
</dbReference>
<evidence type="ECO:0000313" key="2">
    <source>
        <dbReference type="EMBL" id="MDP5226065.1"/>
    </source>
</evidence>
<dbReference type="RefSeq" id="WP_305995095.1">
    <property type="nucleotide sequence ID" value="NZ_JAVALS010000001.1"/>
</dbReference>
<comment type="caution">
    <text evidence="2">The sequence shown here is derived from an EMBL/GenBank/DDBJ whole genome shotgun (WGS) entry which is preliminary data.</text>
</comment>
<evidence type="ECO:0000313" key="3">
    <source>
        <dbReference type="Proteomes" id="UP001232725"/>
    </source>
</evidence>
<sequence>MSDLTTVTGLAALQNAAWPGLTTSDTGSWLLRAADGVTQRANSVWPYAAVEDLDAAIREAESWYRARRLPALFQLTSDPADAALDARLEALGYRVQTPTVLMVRDGSGAPVASSAVEVSPVLTQEWFDAWWLTSGHGRPEAAATARAILEKGDSHYALMRDDAGEVAAVGQSIRVGAFAGIYGMATREAQRRCGHARALLGTLLGADPEVTGFWLSVTRSNSGAQALYREAGFRPAGEYWYRSAPLTRGPTGC</sequence>
<dbReference type="EMBL" id="JAVALS010000001">
    <property type="protein sequence ID" value="MDP5226065.1"/>
    <property type="molecule type" value="Genomic_DNA"/>
</dbReference>
<gene>
    <name evidence="2" type="ORF">Q9R02_02735</name>
</gene>
<dbReference type="Gene3D" id="3.40.630.30">
    <property type="match status" value="1"/>
</dbReference>